<protein>
    <recommendedName>
        <fullName evidence="5">SCP domain-containing protein</fullName>
    </recommendedName>
</protein>
<evidence type="ECO:0000256" key="2">
    <source>
        <dbReference type="SAM" id="SignalP"/>
    </source>
</evidence>
<dbReference type="InParanoid" id="G0NES9"/>
<dbReference type="EMBL" id="GL379873">
    <property type="protein sequence ID" value="EGT58837.1"/>
    <property type="molecule type" value="Genomic_DNA"/>
</dbReference>
<keyword evidence="4" id="KW-1185">Reference proteome</keyword>
<proteinExistence type="predicted"/>
<dbReference type="SUPFAM" id="SSF55797">
    <property type="entry name" value="PR-1-like"/>
    <property type="match status" value="1"/>
</dbReference>
<organism evidence="4">
    <name type="scientific">Caenorhabditis brenneri</name>
    <name type="common">Nematode worm</name>
    <dbReference type="NCBI Taxonomy" id="135651"/>
    <lineage>
        <taxon>Eukaryota</taxon>
        <taxon>Metazoa</taxon>
        <taxon>Ecdysozoa</taxon>
        <taxon>Nematoda</taxon>
        <taxon>Chromadorea</taxon>
        <taxon>Rhabditida</taxon>
        <taxon>Rhabditina</taxon>
        <taxon>Rhabditomorpha</taxon>
        <taxon>Rhabditoidea</taxon>
        <taxon>Rhabditidae</taxon>
        <taxon>Peloderinae</taxon>
        <taxon>Caenorhabditis</taxon>
    </lineage>
</organism>
<dbReference type="FunCoup" id="G0NES9">
    <property type="interactions" value="1895"/>
</dbReference>
<dbReference type="eggNOG" id="ENOG502THTV">
    <property type="taxonomic scope" value="Eukaryota"/>
</dbReference>
<reference evidence="4" key="1">
    <citation type="submission" date="2011-07" db="EMBL/GenBank/DDBJ databases">
        <authorList>
            <consortium name="Caenorhabditis brenneri Sequencing and Analysis Consortium"/>
            <person name="Wilson R.K."/>
        </authorList>
    </citation>
    <scope>NUCLEOTIDE SEQUENCE [LARGE SCALE GENOMIC DNA]</scope>
    <source>
        <strain evidence="4">PB2801</strain>
    </source>
</reference>
<gene>
    <name evidence="3" type="ORF">CAEBREN_24470</name>
</gene>
<evidence type="ECO:0000313" key="4">
    <source>
        <dbReference type="Proteomes" id="UP000008068"/>
    </source>
</evidence>
<evidence type="ECO:0000313" key="3">
    <source>
        <dbReference type="EMBL" id="EGT58837.1"/>
    </source>
</evidence>
<dbReference type="HOGENOM" id="CLU_1449002_0_0_1"/>
<evidence type="ECO:0008006" key="5">
    <source>
        <dbReference type="Google" id="ProtNLM"/>
    </source>
</evidence>
<dbReference type="Proteomes" id="UP000008068">
    <property type="component" value="Unassembled WGS sequence"/>
</dbReference>
<keyword evidence="2" id="KW-0732">Signal</keyword>
<dbReference type="InterPro" id="IPR035940">
    <property type="entry name" value="CAP_sf"/>
</dbReference>
<name>G0NES9_CAEBE</name>
<dbReference type="OrthoDB" id="5905259at2759"/>
<feature type="region of interest" description="Disordered" evidence="1">
    <location>
        <begin position="190"/>
        <end position="209"/>
    </location>
</feature>
<dbReference type="OMA" id="GNISNTW"/>
<feature type="signal peptide" evidence="2">
    <location>
        <begin position="1"/>
        <end position="21"/>
    </location>
</feature>
<feature type="chain" id="PRO_5003404822" description="SCP domain-containing protein" evidence="2">
    <location>
        <begin position="22"/>
        <end position="209"/>
    </location>
</feature>
<dbReference type="AlphaFoldDB" id="G0NES9"/>
<accession>G0NES9</accession>
<sequence length="209" mass="24265">MKFSIFCCTVLLSSLLQGIFGFAIREKRQYQLNQKEFVDNLNTVRRTLAKAGNISNTWKLEWSQELVDKAYSLKDQHCLALTPAYNYRYFYHEGNRDAEEYERGWAAWFEKHAKDVEASTKAFDSLAGRTAYFFERINPLQSKIGCVPFPCQFDIEMKEHYPVFTYHLEYKYLCLVGPYGQFPRGEVVGEPGSRCGETSHNEDGLCVEN</sequence>
<evidence type="ECO:0000256" key="1">
    <source>
        <dbReference type="SAM" id="MobiDB-lite"/>
    </source>
</evidence>
<dbReference type="Gene3D" id="3.40.33.10">
    <property type="entry name" value="CAP"/>
    <property type="match status" value="1"/>
</dbReference>